<dbReference type="RefSeq" id="WP_145284516.1">
    <property type="nucleotide sequence ID" value="NZ_VMSJ01000001.1"/>
</dbReference>
<dbReference type="EMBL" id="VMSJ01000001">
    <property type="protein sequence ID" value="TVT28892.1"/>
    <property type="molecule type" value="Genomic_DNA"/>
</dbReference>
<keyword evidence="2" id="KW-1185">Reference proteome</keyword>
<dbReference type="SUPFAM" id="SSF52540">
    <property type="entry name" value="P-loop containing nucleoside triphosphate hydrolases"/>
    <property type="match status" value="1"/>
</dbReference>
<organism evidence="1 2">
    <name type="scientific">Salinicoccus cyprini</name>
    <dbReference type="NCBI Taxonomy" id="2493691"/>
    <lineage>
        <taxon>Bacteria</taxon>
        <taxon>Bacillati</taxon>
        <taxon>Bacillota</taxon>
        <taxon>Bacilli</taxon>
        <taxon>Bacillales</taxon>
        <taxon>Staphylococcaceae</taxon>
        <taxon>Salinicoccus</taxon>
    </lineage>
</organism>
<dbReference type="InterPro" id="IPR027417">
    <property type="entry name" value="P-loop_NTPase"/>
</dbReference>
<reference evidence="1 2" key="1">
    <citation type="submission" date="2019-07" db="EMBL/GenBank/DDBJ databases">
        <title>Salinicoccus cyprini sp. nov., isolated from gastro-intestinal tract of mirror carp, Cyprinus carpio var. specularis, collected from Gobind Sagar Reservoir, Himachal Pradesh, India.</title>
        <authorList>
            <person name="Talwar C."/>
            <person name="Singh A.K."/>
            <person name="Lal R."/>
            <person name="Negi R.K."/>
        </authorList>
    </citation>
    <scope>NUCLEOTIDE SEQUENCE [LARGE SCALE GENOMIC DNA]</scope>
    <source>
        <strain evidence="1 2">CT19</strain>
    </source>
</reference>
<evidence type="ECO:0000313" key="1">
    <source>
        <dbReference type="EMBL" id="TVT28892.1"/>
    </source>
</evidence>
<dbReference type="Proteomes" id="UP000315103">
    <property type="component" value="Unassembled WGS sequence"/>
</dbReference>
<evidence type="ECO:0000313" key="2">
    <source>
        <dbReference type="Proteomes" id="UP000315103"/>
    </source>
</evidence>
<gene>
    <name evidence="1" type="ORF">FO441_01015</name>
</gene>
<dbReference type="OrthoDB" id="2388201at2"/>
<dbReference type="Gene3D" id="3.40.50.300">
    <property type="entry name" value="P-loop containing nucleotide triphosphate hydrolases"/>
    <property type="match status" value="1"/>
</dbReference>
<sequence>MRKQSEVDNFQGVDHEILENLQTATKVIRNTMGRNGLQTLLVSSVNDSSGVAEAATHIAYLMVQLGQRILLINMDCTMEEHVVSRLQPEKGDKLLKTLAGSPYMSEAIKQTQYDELNYIGIEDVDDKELMDIIDGSNLDSRLNPLRNYFDTIIIIGPDYERYERYSSIFETADSLVTISKDNTSDYRKLRTYLNESDLFKLYSLGVIRHR</sequence>
<dbReference type="AlphaFoldDB" id="A0A558AXA6"/>
<protein>
    <recommendedName>
        <fullName evidence="3">CpsD/CapB family tyrosine-protein kinase</fullName>
    </recommendedName>
</protein>
<evidence type="ECO:0008006" key="3">
    <source>
        <dbReference type="Google" id="ProtNLM"/>
    </source>
</evidence>
<proteinExistence type="predicted"/>
<accession>A0A558AXA6</accession>
<comment type="caution">
    <text evidence="1">The sequence shown here is derived from an EMBL/GenBank/DDBJ whole genome shotgun (WGS) entry which is preliminary data.</text>
</comment>
<name>A0A558AXA6_9STAP</name>